<gene>
    <name evidence="9" type="ORF">WA026_001734</name>
</gene>
<dbReference type="InterPro" id="IPR017921">
    <property type="entry name" value="Znf_CTCHY"/>
</dbReference>
<dbReference type="GO" id="GO:0008270">
    <property type="term" value="F:zinc ion binding"/>
    <property type="evidence" value="ECO:0007669"/>
    <property type="project" value="UniProtKB-KW"/>
</dbReference>
<evidence type="ECO:0000256" key="5">
    <source>
        <dbReference type="ARBA" id="ARBA00023242"/>
    </source>
</evidence>
<dbReference type="GO" id="GO:0008988">
    <property type="term" value="F:rRNA (adenine-N6-)-methyltransferase activity"/>
    <property type="evidence" value="ECO:0007669"/>
    <property type="project" value="InterPro"/>
</dbReference>
<dbReference type="GO" id="GO:0005737">
    <property type="term" value="C:cytoplasm"/>
    <property type="evidence" value="ECO:0007669"/>
    <property type="project" value="UniProtKB-SubCell"/>
</dbReference>
<dbReference type="InterPro" id="IPR037275">
    <property type="entry name" value="Znf_CTCHY_sf"/>
</dbReference>
<dbReference type="EMBL" id="JARQZJ010000091">
    <property type="protein sequence ID" value="KAK9883556.1"/>
    <property type="molecule type" value="Genomic_DNA"/>
</dbReference>
<feature type="domain" description="CCHC-type" evidence="7">
    <location>
        <begin position="413"/>
        <end position="428"/>
    </location>
</feature>
<evidence type="ECO:0000256" key="6">
    <source>
        <dbReference type="PROSITE-ProRule" id="PRU00047"/>
    </source>
</evidence>
<keyword evidence="3" id="KW-0489">Methyltransferase</keyword>
<dbReference type="PROSITE" id="PS51270">
    <property type="entry name" value="ZF_CTCHY"/>
    <property type="match status" value="1"/>
</dbReference>
<reference evidence="9 10" key="1">
    <citation type="submission" date="2023-03" db="EMBL/GenBank/DDBJ databases">
        <title>Genome insight into feeding habits of ladybird beetles.</title>
        <authorList>
            <person name="Li H.-S."/>
            <person name="Huang Y.-H."/>
            <person name="Pang H."/>
        </authorList>
    </citation>
    <scope>NUCLEOTIDE SEQUENCE [LARGE SCALE GENOMIC DNA]</scope>
    <source>
        <strain evidence="9">SYSU_2023b</strain>
        <tissue evidence="9">Whole body</tissue>
    </source>
</reference>
<protein>
    <recommendedName>
        <fullName evidence="11">Zinc finger CCHC domain-containing protein 4</fullName>
    </recommendedName>
</protein>
<accession>A0AAW1UIW8</accession>
<comment type="caution">
    <text evidence="9">The sequence shown here is derived from an EMBL/GenBank/DDBJ whole genome shotgun (WGS) entry which is preliminary data.</text>
</comment>
<evidence type="ECO:0000256" key="1">
    <source>
        <dbReference type="ARBA" id="ARBA00004496"/>
    </source>
</evidence>
<evidence type="ECO:0000256" key="4">
    <source>
        <dbReference type="ARBA" id="ARBA00022679"/>
    </source>
</evidence>
<keyword evidence="6" id="KW-0862">Zinc</keyword>
<dbReference type="PROSITE" id="PS00092">
    <property type="entry name" value="N6_MTASE"/>
    <property type="match status" value="1"/>
</dbReference>
<dbReference type="InterPro" id="IPR041370">
    <property type="entry name" value="Mlase_EEF1AKMT1/ZCCHC4"/>
</dbReference>
<evidence type="ECO:0000256" key="2">
    <source>
        <dbReference type="ARBA" id="ARBA00022490"/>
    </source>
</evidence>
<dbReference type="PROSITE" id="PS50158">
    <property type="entry name" value="ZF_CCHC"/>
    <property type="match status" value="1"/>
</dbReference>
<comment type="subcellular location">
    <subcellularLocation>
        <location evidence="1">Cytoplasm</location>
    </subcellularLocation>
</comment>
<sequence>MSGVDVIIEDLSTHPHCIHGPTLLFSREVNGENRYYYACSACRDRKKCSFFVWKDELESYINKKISKQIVEHQKSVNHRQLFLQLNKVKASVEENRIYCNTCALLDTKEFLENHKDHDVIENISDYQLEHPSEMLKPLEDSKTEAQYLFSKKCVENFIGILKGLQYKNVICIGTPRIFEYISNDLSCGMNAILLDFDSRYHSFFGPLQFCWYNIFNDYFFKGDSKLVFEDFLKSTKASDTILITDPPFGARVEPIAYTLKKISKKFNKMHKANDLPIFWIFPYFMESHILNTFENFNMLDYKVDYENHPLFQSGKKGRKHGSPVRIFTNLAPKAIVLPAEEGYKFCNICNKWIAQENKHCDKCKACTSKDGRTYIHCKLCKKCVKPTWLHCQKCNKCAQKVHSCEELQFKKACFHCKETGHKKKDCPNINQEKLGNKRKNFKMKSKAKKIKKSL</sequence>
<dbReference type="Proteomes" id="UP001431783">
    <property type="component" value="Unassembled WGS sequence"/>
</dbReference>
<evidence type="ECO:0000256" key="3">
    <source>
        <dbReference type="ARBA" id="ARBA00022603"/>
    </source>
</evidence>
<dbReference type="InterPro" id="IPR036875">
    <property type="entry name" value="Znf_CCHC_sf"/>
</dbReference>
<feature type="domain" description="CTCHY-type" evidence="8">
    <location>
        <begin position="341"/>
        <end position="405"/>
    </location>
</feature>
<organism evidence="9 10">
    <name type="scientific">Henosepilachna vigintioctopunctata</name>
    <dbReference type="NCBI Taxonomy" id="420089"/>
    <lineage>
        <taxon>Eukaryota</taxon>
        <taxon>Metazoa</taxon>
        <taxon>Ecdysozoa</taxon>
        <taxon>Arthropoda</taxon>
        <taxon>Hexapoda</taxon>
        <taxon>Insecta</taxon>
        <taxon>Pterygota</taxon>
        <taxon>Neoptera</taxon>
        <taxon>Endopterygota</taxon>
        <taxon>Coleoptera</taxon>
        <taxon>Polyphaga</taxon>
        <taxon>Cucujiformia</taxon>
        <taxon>Coccinelloidea</taxon>
        <taxon>Coccinellidae</taxon>
        <taxon>Epilachninae</taxon>
        <taxon>Epilachnini</taxon>
        <taxon>Henosepilachna</taxon>
    </lineage>
</organism>
<dbReference type="GO" id="GO:0005730">
    <property type="term" value="C:nucleolus"/>
    <property type="evidence" value="ECO:0007669"/>
    <property type="project" value="TreeGrafter"/>
</dbReference>
<dbReference type="Pfam" id="PF00098">
    <property type="entry name" value="zf-CCHC"/>
    <property type="match status" value="1"/>
</dbReference>
<keyword evidence="4" id="KW-0808">Transferase</keyword>
<dbReference type="PANTHER" id="PTHR13493:SF3">
    <property type="entry name" value="RRNA N6-ADENOSINE-METHYLTRANSFERASE ZCCHC4"/>
    <property type="match status" value="1"/>
</dbReference>
<proteinExistence type="predicted"/>
<evidence type="ECO:0000259" key="8">
    <source>
        <dbReference type="PROSITE" id="PS51270"/>
    </source>
</evidence>
<evidence type="ECO:0000313" key="10">
    <source>
        <dbReference type="Proteomes" id="UP001431783"/>
    </source>
</evidence>
<keyword evidence="6" id="KW-0479">Metal-binding</keyword>
<evidence type="ECO:0000259" key="7">
    <source>
        <dbReference type="PROSITE" id="PS50158"/>
    </source>
</evidence>
<dbReference type="SUPFAM" id="SSF57756">
    <property type="entry name" value="Retrovirus zinc finger-like domains"/>
    <property type="match status" value="1"/>
</dbReference>
<evidence type="ECO:0008006" key="11">
    <source>
        <dbReference type="Google" id="ProtNLM"/>
    </source>
</evidence>
<dbReference type="InterPro" id="IPR039846">
    <property type="entry name" value="ZCCHC4"/>
</dbReference>
<dbReference type="SUPFAM" id="SSF161245">
    <property type="entry name" value="Zinc hairpin stack"/>
    <property type="match status" value="1"/>
</dbReference>
<dbReference type="PANTHER" id="PTHR13493">
    <property type="entry name" value="ZINC FINGER CCHC DOMAIN-CONTAINING"/>
    <property type="match status" value="1"/>
</dbReference>
<dbReference type="SMART" id="SM00343">
    <property type="entry name" value="ZnF_C2HC"/>
    <property type="match status" value="1"/>
</dbReference>
<dbReference type="PROSITE" id="PS50216">
    <property type="entry name" value="DHHC"/>
    <property type="match status" value="1"/>
</dbReference>
<keyword evidence="10" id="KW-1185">Reference proteome</keyword>
<dbReference type="Pfam" id="PF10237">
    <property type="entry name" value="N6-adenineMlase"/>
    <property type="match status" value="1"/>
</dbReference>
<dbReference type="Gene3D" id="4.10.60.10">
    <property type="entry name" value="Zinc finger, CCHC-type"/>
    <property type="match status" value="1"/>
</dbReference>
<evidence type="ECO:0000313" key="9">
    <source>
        <dbReference type="EMBL" id="KAK9883556.1"/>
    </source>
</evidence>
<keyword evidence="6" id="KW-0863">Zinc-finger</keyword>
<name>A0AAW1UIW8_9CUCU</name>
<keyword evidence="2" id="KW-0963">Cytoplasm</keyword>
<dbReference type="InterPro" id="IPR001878">
    <property type="entry name" value="Znf_CCHC"/>
</dbReference>
<dbReference type="AlphaFoldDB" id="A0AAW1UIW8"/>
<dbReference type="InterPro" id="IPR002052">
    <property type="entry name" value="DNA_methylase_N6_adenine_CS"/>
</dbReference>
<dbReference type="GO" id="GO:0003676">
    <property type="term" value="F:nucleic acid binding"/>
    <property type="evidence" value="ECO:0007669"/>
    <property type="project" value="InterPro"/>
</dbReference>
<keyword evidence="5" id="KW-0539">Nucleus</keyword>